<feature type="region of interest" description="Disordered" evidence="1">
    <location>
        <begin position="61"/>
        <end position="95"/>
    </location>
</feature>
<dbReference type="RefSeq" id="WP_154209196.1">
    <property type="nucleotide sequence ID" value="NZ_WJYN01000016.1"/>
</dbReference>
<reference evidence="4 5" key="1">
    <citation type="submission" date="2019-11" db="EMBL/GenBank/DDBJ databases">
        <title>Phenotypic characterization of an OXA-22 and OXA-60 co-producing Ralstonia pickettii clinical strain.</title>
        <authorList>
            <person name="He F."/>
        </authorList>
    </citation>
    <scope>NUCLEOTIDE SEQUENCE [LARGE SCALE GENOMIC DNA]</scope>
    <source>
        <strain evidence="4 5">PSLESD1</strain>
    </source>
</reference>
<dbReference type="Gene3D" id="3.55.50.70">
    <property type="match status" value="1"/>
</dbReference>
<keyword evidence="2" id="KW-0732">Signal</keyword>
<name>A0A7X2LBZ8_RALPI</name>
<feature type="domain" description="Toxin co-regulated pilus biosynthesis protein Q C-terminal" evidence="3">
    <location>
        <begin position="117"/>
        <end position="193"/>
    </location>
</feature>
<feature type="compositionally biased region" description="Polar residues" evidence="1">
    <location>
        <begin position="70"/>
        <end position="79"/>
    </location>
</feature>
<proteinExistence type="predicted"/>
<feature type="signal peptide" evidence="2">
    <location>
        <begin position="1"/>
        <end position="28"/>
    </location>
</feature>
<evidence type="ECO:0000256" key="1">
    <source>
        <dbReference type="SAM" id="MobiDB-lite"/>
    </source>
</evidence>
<feature type="chain" id="PRO_5031296443" description="Toxin co-regulated pilus biosynthesis protein Q C-terminal domain-containing protein" evidence="2">
    <location>
        <begin position="29"/>
        <end position="199"/>
    </location>
</feature>
<dbReference type="Proteomes" id="UP000441032">
    <property type="component" value="Unassembled WGS sequence"/>
</dbReference>
<organism evidence="4 5">
    <name type="scientific">Ralstonia pickettii</name>
    <name type="common">Burkholderia pickettii</name>
    <dbReference type="NCBI Taxonomy" id="329"/>
    <lineage>
        <taxon>Bacteria</taxon>
        <taxon>Pseudomonadati</taxon>
        <taxon>Pseudomonadota</taxon>
        <taxon>Betaproteobacteria</taxon>
        <taxon>Burkholderiales</taxon>
        <taxon>Burkholderiaceae</taxon>
        <taxon>Ralstonia</taxon>
    </lineage>
</organism>
<evidence type="ECO:0000259" key="3">
    <source>
        <dbReference type="Pfam" id="PF10671"/>
    </source>
</evidence>
<evidence type="ECO:0000313" key="5">
    <source>
        <dbReference type="Proteomes" id="UP000441032"/>
    </source>
</evidence>
<protein>
    <recommendedName>
        <fullName evidence="3">Toxin co-regulated pilus biosynthesis protein Q C-terminal domain-containing protein</fullName>
    </recommendedName>
</protein>
<sequence>MRTFHPLHRAVLIFYLLAGLGVTVDAQARTASAQTKAAADWQQTPDGTWQRIADANNAMEPSPEEGWQLLGSTPASPSKSAPVRSAAVTEMPNGKRLSEVSRSAAAPVAPPAPTADAFVLVKGKSMQAQLESWAARAGWTVEWNVPDDWIVPNDQPLGNDFAHATQQTIEQLAANGADVQADIWKGNQVVVVHPAGVGE</sequence>
<evidence type="ECO:0000256" key="2">
    <source>
        <dbReference type="SAM" id="SignalP"/>
    </source>
</evidence>
<dbReference type="AlphaFoldDB" id="A0A7X2LBZ8"/>
<accession>A0A7X2LBZ8</accession>
<dbReference type="EMBL" id="WJYN01000016">
    <property type="protein sequence ID" value="MRT01659.1"/>
    <property type="molecule type" value="Genomic_DNA"/>
</dbReference>
<gene>
    <name evidence="4" type="ORF">GJQ57_23720</name>
</gene>
<dbReference type="InterPro" id="IPR018927">
    <property type="entry name" value="Pilus_synth_Q_C"/>
</dbReference>
<evidence type="ECO:0000313" key="4">
    <source>
        <dbReference type="EMBL" id="MRT01659.1"/>
    </source>
</evidence>
<dbReference type="Pfam" id="PF10671">
    <property type="entry name" value="TcpQ"/>
    <property type="match status" value="1"/>
</dbReference>
<comment type="caution">
    <text evidence="4">The sequence shown here is derived from an EMBL/GenBank/DDBJ whole genome shotgun (WGS) entry which is preliminary data.</text>
</comment>